<dbReference type="RefSeq" id="WP_312748804.1">
    <property type="nucleotide sequence ID" value="NZ_CP116968.1"/>
</dbReference>
<evidence type="ECO:0000259" key="10">
    <source>
        <dbReference type="PROSITE" id="PS51278"/>
    </source>
</evidence>
<sequence>MCGIFGVVDVDQKSISKSARGELLKKMGQIMVHRGPDDEGFFLGEAMGFGMRRLSILDIEGGHQPIPNEDESIWVVCNGEIYNFRELRITLEEQGHRFRTFSDTEVIVHLYEEIGLEVFGQLRGMFAVAIWDGPRSRFILGRDRLGEKPLYIRKEPHRVLFSSELKSILQDGSVPRRLNFQALQEYLALGYVPAPWTLLEGIEKILPGHFLMIQNGKIHEEKYWDVQIQPSEDYSEEEWIEQVRNAFMDSVKTQLVSDVPLGAFLSGGIDSSAIVAAMARSTDQPVKTFAIGFGGEDQYYNELPYARIVADAMGTDHHEIMVTPDVASLLPKLLWYLEEPIADSAFITTYLVSELARKSVKVILSGVGGDELFGGYRRYLGGEFIQYYKMLPKAIRNRWLPAVFDRLPKDRHSYLSNMARYVNGFLKTGELTPSLRYMSYVGVFSPEILECLPVHDHSVQPLGNIPYSKAMERYFDQAMTCDDLGQVIYVDLKTSLPDDLLALTDKMTMAASIECRAPFIDHKLVELANRIPSHLKIHGFTTKRLLKKAVSPWLPEGILKRPKRGFGAPLGAWLRKDLEVIMNETLSESQVRKRGLFRWDQVKATIASHRNRQQDHTDHLLTLINLELWLRIFIDGNGYQADPESDAVKSILRG</sequence>
<keyword evidence="6 8" id="KW-0315">Glutamine amidotransferase</keyword>
<comment type="similarity">
    <text evidence="2">Belongs to the asparagine synthetase family.</text>
</comment>
<dbReference type="CDD" id="cd01991">
    <property type="entry name" value="Asn_synthase_B_C"/>
    <property type="match status" value="1"/>
</dbReference>
<dbReference type="InterPro" id="IPR014729">
    <property type="entry name" value="Rossmann-like_a/b/a_fold"/>
</dbReference>
<organism evidence="11 12">
    <name type="scientific">Candidatus Nitrospira neomarina</name>
    <dbReference type="NCBI Taxonomy" id="3020899"/>
    <lineage>
        <taxon>Bacteria</taxon>
        <taxon>Pseudomonadati</taxon>
        <taxon>Nitrospirota</taxon>
        <taxon>Nitrospiria</taxon>
        <taxon>Nitrospirales</taxon>
        <taxon>Nitrospiraceae</taxon>
        <taxon>Nitrospira</taxon>
    </lineage>
</organism>
<feature type="binding site" evidence="9">
    <location>
        <position position="103"/>
    </location>
    <ligand>
        <name>L-glutamine</name>
        <dbReference type="ChEBI" id="CHEBI:58359"/>
    </ligand>
</feature>
<dbReference type="PANTHER" id="PTHR43284">
    <property type="entry name" value="ASPARAGINE SYNTHETASE (GLUTAMINE-HYDROLYZING)"/>
    <property type="match status" value="1"/>
</dbReference>
<proteinExistence type="inferred from homology"/>
<dbReference type="SUPFAM" id="SSF52402">
    <property type="entry name" value="Adenine nucleotide alpha hydrolases-like"/>
    <property type="match status" value="1"/>
</dbReference>
<dbReference type="InterPro" id="IPR017932">
    <property type="entry name" value="GATase_2_dom"/>
</dbReference>
<evidence type="ECO:0000256" key="4">
    <source>
        <dbReference type="ARBA" id="ARBA00022741"/>
    </source>
</evidence>
<dbReference type="Gene3D" id="3.60.20.10">
    <property type="entry name" value="Glutamine Phosphoribosylpyrophosphate, subunit 1, domain 1"/>
    <property type="match status" value="1"/>
</dbReference>
<feature type="binding site" evidence="9">
    <location>
        <begin position="365"/>
        <end position="366"/>
    </location>
    <ligand>
        <name>ATP</name>
        <dbReference type="ChEBI" id="CHEBI:30616"/>
    </ligand>
</feature>
<reference evidence="11 12" key="1">
    <citation type="submission" date="2023-01" db="EMBL/GenBank/DDBJ databases">
        <title>Cultivation and genomic characterization of new, ubiquitous marine nitrite-oxidizing bacteria from the Nitrospirales.</title>
        <authorList>
            <person name="Mueller A.J."/>
            <person name="Daebeler A."/>
            <person name="Herbold C.W."/>
            <person name="Kirkegaard R.H."/>
            <person name="Daims H."/>
        </authorList>
    </citation>
    <scope>NUCLEOTIDE SEQUENCE [LARGE SCALE GENOMIC DNA]</scope>
    <source>
        <strain evidence="11 12">DK</strain>
    </source>
</reference>
<evidence type="ECO:0000313" key="11">
    <source>
        <dbReference type="EMBL" id="WNM63972.1"/>
    </source>
</evidence>
<evidence type="ECO:0000256" key="7">
    <source>
        <dbReference type="ARBA" id="ARBA00048741"/>
    </source>
</evidence>
<dbReference type="Proteomes" id="UP001302494">
    <property type="component" value="Chromosome"/>
</dbReference>
<evidence type="ECO:0000256" key="6">
    <source>
        <dbReference type="ARBA" id="ARBA00022962"/>
    </source>
</evidence>
<keyword evidence="8" id="KW-0061">Asparagine biosynthesis</keyword>
<dbReference type="NCBIfam" id="TIGR01536">
    <property type="entry name" value="asn_synth_AEB"/>
    <property type="match status" value="1"/>
</dbReference>
<evidence type="ECO:0000256" key="9">
    <source>
        <dbReference type="PIRSR" id="PIRSR001589-2"/>
    </source>
</evidence>
<keyword evidence="11" id="KW-0436">Ligase</keyword>
<dbReference type="Gene3D" id="3.40.50.620">
    <property type="entry name" value="HUPs"/>
    <property type="match status" value="1"/>
</dbReference>
<protein>
    <recommendedName>
        <fullName evidence="3">asparagine synthase (glutamine-hydrolyzing)</fullName>
        <ecNumber evidence="3">6.3.5.4</ecNumber>
    </recommendedName>
</protein>
<evidence type="ECO:0000256" key="5">
    <source>
        <dbReference type="ARBA" id="ARBA00022840"/>
    </source>
</evidence>
<dbReference type="GO" id="GO:0004066">
    <property type="term" value="F:asparagine synthase (glutamine-hydrolyzing) activity"/>
    <property type="evidence" value="ECO:0007669"/>
    <property type="project" value="UniProtKB-EC"/>
</dbReference>
<dbReference type="EMBL" id="CP116968">
    <property type="protein sequence ID" value="WNM63972.1"/>
    <property type="molecule type" value="Genomic_DNA"/>
</dbReference>
<accession>A0AA96JXJ6</accession>
<evidence type="ECO:0000313" key="12">
    <source>
        <dbReference type="Proteomes" id="UP001302494"/>
    </source>
</evidence>
<evidence type="ECO:0000256" key="1">
    <source>
        <dbReference type="ARBA" id="ARBA00005187"/>
    </source>
</evidence>
<dbReference type="InterPro" id="IPR001962">
    <property type="entry name" value="Asn_synthase"/>
</dbReference>
<dbReference type="InterPro" id="IPR051786">
    <property type="entry name" value="ASN_synthetase/amidase"/>
</dbReference>
<keyword evidence="5 9" id="KW-0067">ATP-binding</keyword>
<evidence type="ECO:0000256" key="3">
    <source>
        <dbReference type="ARBA" id="ARBA00012737"/>
    </source>
</evidence>
<dbReference type="SUPFAM" id="SSF56235">
    <property type="entry name" value="N-terminal nucleophile aminohydrolases (Ntn hydrolases)"/>
    <property type="match status" value="1"/>
</dbReference>
<dbReference type="GO" id="GO:0005524">
    <property type="term" value="F:ATP binding"/>
    <property type="evidence" value="ECO:0007669"/>
    <property type="project" value="UniProtKB-KW"/>
</dbReference>
<comment type="pathway">
    <text evidence="1">Amino-acid biosynthesis; L-asparagine biosynthesis; L-asparagine from L-aspartate (L-Gln route): step 1/1.</text>
</comment>
<dbReference type="CDD" id="cd00712">
    <property type="entry name" value="AsnB"/>
    <property type="match status" value="1"/>
</dbReference>
<feature type="active site" description="For GATase activity" evidence="8">
    <location>
        <position position="2"/>
    </location>
</feature>
<evidence type="ECO:0000256" key="8">
    <source>
        <dbReference type="PIRSR" id="PIRSR001589-1"/>
    </source>
</evidence>
<dbReference type="AlphaFoldDB" id="A0AA96JXJ6"/>
<dbReference type="Pfam" id="PF00733">
    <property type="entry name" value="Asn_synthase"/>
    <property type="match status" value="1"/>
</dbReference>
<comment type="catalytic activity">
    <reaction evidence="7">
        <text>L-aspartate + L-glutamine + ATP + H2O = L-asparagine + L-glutamate + AMP + diphosphate + H(+)</text>
        <dbReference type="Rhea" id="RHEA:12228"/>
        <dbReference type="ChEBI" id="CHEBI:15377"/>
        <dbReference type="ChEBI" id="CHEBI:15378"/>
        <dbReference type="ChEBI" id="CHEBI:29985"/>
        <dbReference type="ChEBI" id="CHEBI:29991"/>
        <dbReference type="ChEBI" id="CHEBI:30616"/>
        <dbReference type="ChEBI" id="CHEBI:33019"/>
        <dbReference type="ChEBI" id="CHEBI:58048"/>
        <dbReference type="ChEBI" id="CHEBI:58359"/>
        <dbReference type="ChEBI" id="CHEBI:456215"/>
        <dbReference type="EC" id="6.3.5.4"/>
    </reaction>
</comment>
<feature type="domain" description="Glutamine amidotransferase type-2" evidence="10">
    <location>
        <begin position="2"/>
        <end position="216"/>
    </location>
</feature>
<dbReference type="InterPro" id="IPR033738">
    <property type="entry name" value="AsnB_N"/>
</dbReference>
<dbReference type="GO" id="GO:0006529">
    <property type="term" value="P:asparagine biosynthetic process"/>
    <property type="evidence" value="ECO:0007669"/>
    <property type="project" value="UniProtKB-KW"/>
</dbReference>
<feature type="binding site" evidence="9">
    <location>
        <position position="291"/>
    </location>
    <ligand>
        <name>ATP</name>
        <dbReference type="ChEBI" id="CHEBI:30616"/>
    </ligand>
</feature>
<dbReference type="Pfam" id="PF13537">
    <property type="entry name" value="GATase_7"/>
    <property type="match status" value="1"/>
</dbReference>
<keyword evidence="4 9" id="KW-0547">Nucleotide-binding</keyword>
<keyword evidence="8" id="KW-0028">Amino-acid biosynthesis</keyword>
<dbReference type="GO" id="GO:0005829">
    <property type="term" value="C:cytosol"/>
    <property type="evidence" value="ECO:0007669"/>
    <property type="project" value="TreeGrafter"/>
</dbReference>
<dbReference type="KEGG" id="nneo:PQG83_09500"/>
<dbReference type="InterPro" id="IPR029055">
    <property type="entry name" value="Ntn_hydrolases_N"/>
</dbReference>
<dbReference type="InterPro" id="IPR006426">
    <property type="entry name" value="Asn_synth_AEB"/>
</dbReference>
<keyword evidence="12" id="KW-1185">Reference proteome</keyword>
<name>A0AA96JXJ6_9BACT</name>
<evidence type="ECO:0000256" key="2">
    <source>
        <dbReference type="ARBA" id="ARBA00005752"/>
    </source>
</evidence>
<dbReference type="PIRSF" id="PIRSF001589">
    <property type="entry name" value="Asn_synthetase_glu-h"/>
    <property type="match status" value="1"/>
</dbReference>
<gene>
    <name evidence="11" type="primary">asnB</name>
    <name evidence="11" type="ORF">PQG83_09500</name>
</gene>
<dbReference type="PANTHER" id="PTHR43284:SF1">
    <property type="entry name" value="ASPARAGINE SYNTHETASE"/>
    <property type="match status" value="1"/>
</dbReference>
<dbReference type="PROSITE" id="PS51278">
    <property type="entry name" value="GATASE_TYPE_2"/>
    <property type="match status" value="1"/>
</dbReference>
<dbReference type="EC" id="6.3.5.4" evidence="3"/>